<dbReference type="Gene3D" id="1.10.10.60">
    <property type="entry name" value="Homeodomain-like"/>
    <property type="match status" value="1"/>
</dbReference>
<keyword evidence="1" id="KW-0805">Transcription regulation</keyword>
<dbReference type="PANTHER" id="PTHR47894">
    <property type="entry name" value="HTH-TYPE TRANSCRIPTIONAL REGULATOR GADX"/>
    <property type="match status" value="1"/>
</dbReference>
<keyword evidence="6" id="KW-1185">Reference proteome</keyword>
<name>A0A366FD43_9HYPH</name>
<gene>
    <name evidence="5" type="ORF">DFR50_115113</name>
</gene>
<dbReference type="EMBL" id="QNRK01000015">
    <property type="protein sequence ID" value="RBP12006.1"/>
    <property type="molecule type" value="Genomic_DNA"/>
</dbReference>
<evidence type="ECO:0000256" key="1">
    <source>
        <dbReference type="ARBA" id="ARBA00023015"/>
    </source>
</evidence>
<feature type="domain" description="HTH araC/xylS-type" evidence="4">
    <location>
        <begin position="238"/>
        <end position="335"/>
    </location>
</feature>
<keyword evidence="3" id="KW-0804">Transcription</keyword>
<dbReference type="GO" id="GO:0003700">
    <property type="term" value="F:DNA-binding transcription factor activity"/>
    <property type="evidence" value="ECO:0007669"/>
    <property type="project" value="InterPro"/>
</dbReference>
<dbReference type="GO" id="GO:0000976">
    <property type="term" value="F:transcription cis-regulatory region binding"/>
    <property type="evidence" value="ECO:0007669"/>
    <property type="project" value="TreeGrafter"/>
</dbReference>
<reference evidence="5 6" key="1">
    <citation type="submission" date="2018-06" db="EMBL/GenBank/DDBJ databases">
        <title>Genomic Encyclopedia of Type Strains, Phase IV (KMG-IV): sequencing the most valuable type-strain genomes for metagenomic binning, comparative biology and taxonomic classification.</title>
        <authorList>
            <person name="Goeker M."/>
        </authorList>
    </citation>
    <scope>NUCLEOTIDE SEQUENCE [LARGE SCALE GENOMIC DNA]</scope>
    <source>
        <strain evidence="5 6">DSM 24875</strain>
    </source>
</reference>
<organism evidence="5 6">
    <name type="scientific">Roseiarcus fermentans</name>
    <dbReference type="NCBI Taxonomy" id="1473586"/>
    <lineage>
        <taxon>Bacteria</taxon>
        <taxon>Pseudomonadati</taxon>
        <taxon>Pseudomonadota</taxon>
        <taxon>Alphaproteobacteria</taxon>
        <taxon>Hyphomicrobiales</taxon>
        <taxon>Roseiarcaceae</taxon>
        <taxon>Roseiarcus</taxon>
    </lineage>
</organism>
<comment type="caution">
    <text evidence="5">The sequence shown here is derived from an EMBL/GenBank/DDBJ whole genome shotgun (WGS) entry which is preliminary data.</text>
</comment>
<evidence type="ECO:0000256" key="2">
    <source>
        <dbReference type="ARBA" id="ARBA00023125"/>
    </source>
</evidence>
<dbReference type="AlphaFoldDB" id="A0A366FD43"/>
<dbReference type="InterPro" id="IPR018060">
    <property type="entry name" value="HTH_AraC"/>
</dbReference>
<dbReference type="InterPro" id="IPR009057">
    <property type="entry name" value="Homeodomain-like_sf"/>
</dbReference>
<evidence type="ECO:0000259" key="4">
    <source>
        <dbReference type="PROSITE" id="PS01124"/>
    </source>
</evidence>
<dbReference type="PROSITE" id="PS01124">
    <property type="entry name" value="HTH_ARAC_FAMILY_2"/>
    <property type="match status" value="1"/>
</dbReference>
<keyword evidence="2" id="KW-0238">DNA-binding</keyword>
<dbReference type="PANTHER" id="PTHR47894:SF1">
    <property type="entry name" value="HTH-TYPE TRANSCRIPTIONAL REGULATOR VQSM"/>
    <property type="match status" value="1"/>
</dbReference>
<dbReference type="InterPro" id="IPR032687">
    <property type="entry name" value="AraC-type_N"/>
</dbReference>
<evidence type="ECO:0000313" key="6">
    <source>
        <dbReference type="Proteomes" id="UP000253529"/>
    </source>
</evidence>
<dbReference type="Pfam" id="PF12625">
    <property type="entry name" value="Arabinose_bd"/>
    <property type="match status" value="1"/>
</dbReference>
<accession>A0A366FD43</accession>
<dbReference type="SUPFAM" id="SSF46689">
    <property type="entry name" value="Homeodomain-like"/>
    <property type="match status" value="1"/>
</dbReference>
<dbReference type="GO" id="GO:0005829">
    <property type="term" value="C:cytosol"/>
    <property type="evidence" value="ECO:0007669"/>
    <property type="project" value="TreeGrafter"/>
</dbReference>
<dbReference type="Proteomes" id="UP000253529">
    <property type="component" value="Unassembled WGS sequence"/>
</dbReference>
<evidence type="ECO:0000256" key="3">
    <source>
        <dbReference type="ARBA" id="ARBA00023163"/>
    </source>
</evidence>
<evidence type="ECO:0000313" key="5">
    <source>
        <dbReference type="EMBL" id="RBP12006.1"/>
    </source>
</evidence>
<sequence length="336" mass="37779">MSARFYPPYKLSVLAEVMGDFGCPKPTVLHGTGLDPASVDDPRTRTSIEQYLTACANVLRFSREPAIPFLVGKKLHLSAYGAYGFALLCSGTARESFTLALQYHSLATPVLAIDWYENAEHFIWTSPAETRLLVKPDLKQFILAQQLSQHYIHVKEVVGGDVTPLRAEFALPKPETWRVFEEHLECPVFFDRPRTELVYPKSVLDVVPPMTNRVTATLMRENCESLLGQSDALPDIAGEVFRMMMDRPGRFPTIEDVADALGMTDRTLQRRLSAQNKTFSDIFDDVRKVLALEYLKSTQASVEEIAELLGFANAANFRKSFRRWTGKRPSACRSAP</sequence>
<protein>
    <submittedName>
        <fullName evidence="5">AraC family transcriptional regulator</fullName>
    </submittedName>
</protein>
<proteinExistence type="predicted"/>
<dbReference type="Pfam" id="PF12833">
    <property type="entry name" value="HTH_18"/>
    <property type="match status" value="1"/>
</dbReference>
<dbReference type="SMART" id="SM00342">
    <property type="entry name" value="HTH_ARAC"/>
    <property type="match status" value="1"/>
</dbReference>
<dbReference type="RefSeq" id="WP_170153224.1">
    <property type="nucleotide sequence ID" value="NZ_QNRK01000015.1"/>
</dbReference>